<proteinExistence type="predicted"/>
<keyword evidence="2" id="KW-1185">Reference proteome</keyword>
<protein>
    <submittedName>
        <fullName evidence="1">Uncharacterized protein</fullName>
    </submittedName>
</protein>
<accession>A0A822YDT5</accession>
<dbReference type="Proteomes" id="UP000607653">
    <property type="component" value="Unassembled WGS sequence"/>
</dbReference>
<dbReference type="EMBL" id="DUZY01000003">
    <property type="protein sequence ID" value="DAD30647.1"/>
    <property type="molecule type" value="Genomic_DNA"/>
</dbReference>
<sequence length="77" mass="8523">MLWLACNDQQLNGTEDDPKQLIKKKKSLSEIVISTIYNPISETFLMAGDIELEITDSDAGEVEMHAMLLATLASDSH</sequence>
<organism evidence="1 2">
    <name type="scientific">Nelumbo nucifera</name>
    <name type="common">Sacred lotus</name>
    <dbReference type="NCBI Taxonomy" id="4432"/>
    <lineage>
        <taxon>Eukaryota</taxon>
        <taxon>Viridiplantae</taxon>
        <taxon>Streptophyta</taxon>
        <taxon>Embryophyta</taxon>
        <taxon>Tracheophyta</taxon>
        <taxon>Spermatophyta</taxon>
        <taxon>Magnoliopsida</taxon>
        <taxon>Proteales</taxon>
        <taxon>Nelumbonaceae</taxon>
        <taxon>Nelumbo</taxon>
    </lineage>
</organism>
<name>A0A822YDT5_NELNU</name>
<evidence type="ECO:0000313" key="2">
    <source>
        <dbReference type="Proteomes" id="UP000607653"/>
    </source>
</evidence>
<comment type="caution">
    <text evidence="1">The sequence shown here is derived from an EMBL/GenBank/DDBJ whole genome shotgun (WGS) entry which is preliminary data.</text>
</comment>
<gene>
    <name evidence="1" type="ORF">HUJ06_009498</name>
</gene>
<reference evidence="1 2" key="1">
    <citation type="journal article" date="2020" name="Mol. Biol. Evol.">
        <title>Distinct Expression and Methylation Patterns for Genes with Different Fates following a Single Whole-Genome Duplication in Flowering Plants.</title>
        <authorList>
            <person name="Shi T."/>
            <person name="Rahmani R.S."/>
            <person name="Gugger P.F."/>
            <person name="Wang M."/>
            <person name="Li H."/>
            <person name="Zhang Y."/>
            <person name="Li Z."/>
            <person name="Wang Q."/>
            <person name="Van de Peer Y."/>
            <person name="Marchal K."/>
            <person name="Chen J."/>
        </authorList>
    </citation>
    <scope>NUCLEOTIDE SEQUENCE [LARGE SCALE GENOMIC DNA]</scope>
    <source>
        <tissue evidence="1">Leaf</tissue>
    </source>
</reference>
<evidence type="ECO:0000313" key="1">
    <source>
        <dbReference type="EMBL" id="DAD30647.1"/>
    </source>
</evidence>
<dbReference type="AlphaFoldDB" id="A0A822YDT5"/>